<evidence type="ECO:0000256" key="1">
    <source>
        <dbReference type="SAM" id="SignalP"/>
    </source>
</evidence>
<evidence type="ECO:0000313" key="4">
    <source>
        <dbReference type="Proteomes" id="UP000270036"/>
    </source>
</evidence>
<gene>
    <name evidence="3" type="ORF">NCTC13489_01990</name>
</gene>
<reference evidence="3 4" key="1">
    <citation type="submission" date="2018-12" db="EMBL/GenBank/DDBJ databases">
        <authorList>
            <consortium name="Pathogen Informatics"/>
        </authorList>
    </citation>
    <scope>NUCLEOTIDE SEQUENCE [LARGE SCALE GENOMIC DNA]</scope>
    <source>
        <strain evidence="3 4">NCTC13489</strain>
    </source>
</reference>
<protein>
    <recommendedName>
        <fullName evidence="2">DUF4296 domain-containing protein</fullName>
    </recommendedName>
</protein>
<proteinExistence type="predicted"/>
<dbReference type="PROSITE" id="PS51257">
    <property type="entry name" value="PROKAR_LIPOPROTEIN"/>
    <property type="match status" value="1"/>
</dbReference>
<dbReference type="STRING" id="266748.HY04_04890"/>
<organism evidence="3 4">
    <name type="scientific">Kaistella antarctica</name>
    <dbReference type="NCBI Taxonomy" id="266748"/>
    <lineage>
        <taxon>Bacteria</taxon>
        <taxon>Pseudomonadati</taxon>
        <taxon>Bacteroidota</taxon>
        <taxon>Flavobacteriia</taxon>
        <taxon>Flavobacteriales</taxon>
        <taxon>Weeksellaceae</taxon>
        <taxon>Chryseobacterium group</taxon>
        <taxon>Kaistella</taxon>
    </lineage>
</organism>
<dbReference type="KEGG" id="cant:NCTC13489_01990"/>
<sequence>MHHRSIMRKISFLLFSLLMMACSELINEPKNLVPKDRMAEVLAEFAMNEQLNLVVENINLDNATRYTLQQNKIKGNDFVESYKFYTASGDIEKIIENAQEIVLTKDPASKIYIEKKLKENKNLPAFAK</sequence>
<keyword evidence="1" id="KW-0732">Signal</keyword>
<accession>A0A3S4VFL8</accession>
<dbReference type="Proteomes" id="UP000270036">
    <property type="component" value="Chromosome"/>
</dbReference>
<feature type="signal peptide" evidence="1">
    <location>
        <begin position="1"/>
        <end position="21"/>
    </location>
</feature>
<dbReference type="AlphaFoldDB" id="A0A3S4VFL8"/>
<evidence type="ECO:0000259" key="2">
    <source>
        <dbReference type="Pfam" id="PF14129"/>
    </source>
</evidence>
<feature type="domain" description="DUF4296" evidence="2">
    <location>
        <begin position="29"/>
        <end position="101"/>
    </location>
</feature>
<evidence type="ECO:0000313" key="3">
    <source>
        <dbReference type="EMBL" id="VEI00186.1"/>
    </source>
</evidence>
<feature type="chain" id="PRO_5018569975" description="DUF4296 domain-containing protein" evidence="1">
    <location>
        <begin position="22"/>
        <end position="128"/>
    </location>
</feature>
<name>A0A3S4VFL8_9FLAO</name>
<dbReference type="Pfam" id="PF14129">
    <property type="entry name" value="DUF4296"/>
    <property type="match status" value="1"/>
</dbReference>
<dbReference type="InterPro" id="IPR025381">
    <property type="entry name" value="DUF4296"/>
</dbReference>
<dbReference type="EMBL" id="LR134441">
    <property type="protein sequence ID" value="VEI00186.1"/>
    <property type="molecule type" value="Genomic_DNA"/>
</dbReference>